<dbReference type="InterPro" id="IPR029058">
    <property type="entry name" value="AB_hydrolase_fold"/>
</dbReference>
<reference evidence="8" key="1">
    <citation type="submission" date="2022-01" db="EMBL/GenBank/DDBJ databases">
        <authorList>
            <person name="King R."/>
        </authorList>
    </citation>
    <scope>NUCLEOTIDE SEQUENCE</scope>
</reference>
<evidence type="ECO:0000256" key="5">
    <source>
        <dbReference type="ARBA" id="ARBA00023180"/>
    </source>
</evidence>
<name>A0A9N9THG8_PHYSR</name>
<organism evidence="8 9">
    <name type="scientific">Phyllotreta striolata</name>
    <name type="common">Striped flea beetle</name>
    <name type="synonym">Crioceris striolata</name>
    <dbReference type="NCBI Taxonomy" id="444603"/>
    <lineage>
        <taxon>Eukaryota</taxon>
        <taxon>Metazoa</taxon>
        <taxon>Ecdysozoa</taxon>
        <taxon>Arthropoda</taxon>
        <taxon>Hexapoda</taxon>
        <taxon>Insecta</taxon>
        <taxon>Pterygota</taxon>
        <taxon>Neoptera</taxon>
        <taxon>Endopterygota</taxon>
        <taxon>Coleoptera</taxon>
        <taxon>Polyphaga</taxon>
        <taxon>Cucujiformia</taxon>
        <taxon>Chrysomeloidea</taxon>
        <taxon>Chrysomelidae</taxon>
        <taxon>Galerucinae</taxon>
        <taxon>Alticini</taxon>
        <taxon>Phyllotreta</taxon>
    </lineage>
</organism>
<keyword evidence="2" id="KW-0719">Serine esterase</keyword>
<evidence type="ECO:0000256" key="3">
    <source>
        <dbReference type="ARBA" id="ARBA00022801"/>
    </source>
</evidence>
<dbReference type="EMBL" id="OU900104">
    <property type="protein sequence ID" value="CAG9855938.1"/>
    <property type="molecule type" value="Genomic_DNA"/>
</dbReference>
<dbReference type="Gene3D" id="3.40.50.1820">
    <property type="entry name" value="alpha/beta hydrolase"/>
    <property type="match status" value="1"/>
</dbReference>
<accession>A0A9N9THG8</accession>
<feature type="domain" description="Carboxylesterase type B" evidence="7">
    <location>
        <begin position="39"/>
        <end position="545"/>
    </location>
</feature>
<dbReference type="PANTHER" id="PTHR43142">
    <property type="entry name" value="CARBOXYLIC ESTER HYDROLASE"/>
    <property type="match status" value="1"/>
</dbReference>
<evidence type="ECO:0000313" key="9">
    <source>
        <dbReference type="Proteomes" id="UP001153712"/>
    </source>
</evidence>
<dbReference type="AlphaFoldDB" id="A0A9N9THG8"/>
<dbReference type="SUPFAM" id="SSF53474">
    <property type="entry name" value="alpha/beta-Hydrolases"/>
    <property type="match status" value="1"/>
</dbReference>
<evidence type="ECO:0000259" key="7">
    <source>
        <dbReference type="Pfam" id="PF00135"/>
    </source>
</evidence>
<keyword evidence="9" id="KW-1185">Reference proteome</keyword>
<dbReference type="InterPro" id="IPR002018">
    <property type="entry name" value="CarbesteraseB"/>
</dbReference>
<dbReference type="InterPro" id="IPR019819">
    <property type="entry name" value="Carboxylesterase_B_CS"/>
</dbReference>
<dbReference type="InterPro" id="IPR019826">
    <property type="entry name" value="Carboxylesterase_B_AS"/>
</dbReference>
<dbReference type="Pfam" id="PF00135">
    <property type="entry name" value="COesterase"/>
    <property type="match status" value="1"/>
</dbReference>
<keyword evidence="4" id="KW-1015">Disulfide bond</keyword>
<evidence type="ECO:0000256" key="4">
    <source>
        <dbReference type="ARBA" id="ARBA00023157"/>
    </source>
</evidence>
<dbReference type="GO" id="GO:0052689">
    <property type="term" value="F:carboxylic ester hydrolase activity"/>
    <property type="evidence" value="ECO:0007669"/>
    <property type="project" value="UniProtKB-KW"/>
</dbReference>
<keyword evidence="3 6" id="KW-0378">Hydrolase</keyword>
<keyword evidence="5" id="KW-0325">Glycoprotein</keyword>
<gene>
    <name evidence="8" type="ORF">PHYEVI_LOCUS2372</name>
</gene>
<proteinExistence type="inferred from homology"/>
<evidence type="ECO:0000313" key="8">
    <source>
        <dbReference type="EMBL" id="CAG9855938.1"/>
    </source>
</evidence>
<comment type="similarity">
    <text evidence="1 6">Belongs to the type-B carboxylesterase/lipase family.</text>
</comment>
<dbReference type="PANTHER" id="PTHR43142:SF1">
    <property type="entry name" value="CARBOXYLIC ESTER HYDROLASE"/>
    <property type="match status" value="1"/>
</dbReference>
<dbReference type="PROSITE" id="PS00122">
    <property type="entry name" value="CARBOXYLESTERASE_B_1"/>
    <property type="match status" value="1"/>
</dbReference>
<protein>
    <recommendedName>
        <fullName evidence="6">Carboxylic ester hydrolase</fullName>
        <ecNumber evidence="6">3.1.1.-</ecNumber>
    </recommendedName>
</protein>
<evidence type="ECO:0000256" key="1">
    <source>
        <dbReference type="ARBA" id="ARBA00005964"/>
    </source>
</evidence>
<sequence length="564" mass="62172">MRKNCINQLIGISLNNDMNLKLTICLVIIAVTSIKAQQIHLQIANGPILGKSGYTAGSNKPWSMFLGIPYAEQAKRFQLAKEKQPWTEEIDCTYDKPACVQGSPVKGSEDCLTLSVYTPNIQGSYPVLVWIHGGYFTKGNGSYAAQPPDNLVDEGIVFVQIQYRLGIFGFLSTEDLACTGNLGLKDQQLALQWVQKNIQYFGGDPTRVTLGGQSAGAVSASLHLLSPKSKGLFHAMITNSGSPLNLWALNRRARETAFGIGTALGIVTTNSTKLIEALKLKNYVDLQTASENVSTGVTLENPLAGIYYGYVPEVDNPDAFFTGKSEQQLSAGSFQNVPLLLGTTSDESILFGDLIGFMRLYFLQYEGIPSRLAPYDLTKDFLKLSLAGQAIKNQFFPTTTIISQDQQFLHFVSSDQFDRPIWKFGTHVSNYQSKTYYYEFAYKGPTGDDLATASDGVGHGADLNYLFFNYNLTSPADDKLTALRLARLWANFVKTQNPTPSSDSLLGNVQWLPMRSGTSSDLNYFNINATLTPSVNYKNEDMQFWNSPGSGIYPVYGEPPYDTY</sequence>
<dbReference type="PROSITE" id="PS00941">
    <property type="entry name" value="CARBOXYLESTERASE_B_2"/>
    <property type="match status" value="1"/>
</dbReference>
<evidence type="ECO:0000256" key="2">
    <source>
        <dbReference type="ARBA" id="ARBA00022487"/>
    </source>
</evidence>
<dbReference type="Proteomes" id="UP001153712">
    <property type="component" value="Chromosome 11"/>
</dbReference>
<evidence type="ECO:0000256" key="6">
    <source>
        <dbReference type="RuleBase" id="RU361235"/>
    </source>
</evidence>
<dbReference type="OrthoDB" id="19653at2759"/>
<dbReference type="EC" id="3.1.1.-" evidence="6"/>